<organism evidence="8 9">
    <name type="scientific">Glycocaulis alkaliphilus</name>
    <dbReference type="NCBI Taxonomy" id="1434191"/>
    <lineage>
        <taxon>Bacteria</taxon>
        <taxon>Pseudomonadati</taxon>
        <taxon>Pseudomonadota</taxon>
        <taxon>Alphaproteobacteria</taxon>
        <taxon>Maricaulales</taxon>
        <taxon>Maricaulaceae</taxon>
        <taxon>Glycocaulis</taxon>
    </lineage>
</organism>
<comment type="cofactor">
    <cofactor evidence="1">
        <name>a divalent metal cation</name>
        <dbReference type="ChEBI" id="CHEBI:60240"/>
    </cofactor>
</comment>
<accession>A0A3T0E7X7</accession>
<dbReference type="NCBIfam" id="TIGR00255">
    <property type="entry name" value="YicC/YloC family endoribonuclease"/>
    <property type="match status" value="1"/>
</dbReference>
<dbReference type="Pfam" id="PF08340">
    <property type="entry name" value="YicC-like_C"/>
    <property type="match status" value="1"/>
</dbReference>
<dbReference type="Pfam" id="PF03755">
    <property type="entry name" value="YicC-like_N"/>
    <property type="match status" value="1"/>
</dbReference>
<proteinExistence type="inferred from homology"/>
<keyword evidence="4" id="KW-0378">Hydrolase</keyword>
<feature type="domain" description="Endoribonuclease YicC-like N-terminal" evidence="6">
    <location>
        <begin position="6"/>
        <end position="161"/>
    </location>
</feature>
<reference evidence="8 9" key="1">
    <citation type="submission" date="2016-12" db="EMBL/GenBank/DDBJ databases">
        <title>The genome of dimorphic prosthecate Glycocaulis alkaliphilus 6b-8t, isolated from crude oil dictates its adaptability in petroleum environments.</title>
        <authorList>
            <person name="Wu X.-L."/>
            <person name="Geng S."/>
        </authorList>
    </citation>
    <scope>NUCLEOTIDE SEQUENCE [LARGE SCALE GENOMIC DNA]</scope>
    <source>
        <strain evidence="8 9">6B-8</strain>
    </source>
</reference>
<dbReference type="GO" id="GO:0016787">
    <property type="term" value="F:hydrolase activity"/>
    <property type="evidence" value="ECO:0007669"/>
    <property type="project" value="UniProtKB-KW"/>
</dbReference>
<gene>
    <name evidence="8" type="ORF">X907_0816</name>
</gene>
<dbReference type="PANTHER" id="PTHR30636">
    <property type="entry name" value="UPF0701 PROTEIN YICC"/>
    <property type="match status" value="1"/>
</dbReference>
<dbReference type="InterPro" id="IPR013551">
    <property type="entry name" value="YicC-like_C"/>
</dbReference>
<feature type="domain" description="Endoribonuclease YicC-like C-terminal" evidence="7">
    <location>
        <begin position="183"/>
        <end position="296"/>
    </location>
</feature>
<evidence type="ECO:0000256" key="4">
    <source>
        <dbReference type="ARBA" id="ARBA00022801"/>
    </source>
</evidence>
<evidence type="ECO:0000259" key="6">
    <source>
        <dbReference type="Pfam" id="PF03755"/>
    </source>
</evidence>
<evidence type="ECO:0000256" key="5">
    <source>
        <dbReference type="ARBA" id="ARBA00035648"/>
    </source>
</evidence>
<comment type="similarity">
    <text evidence="5">Belongs to the YicC/YloC family.</text>
</comment>
<dbReference type="OrthoDB" id="9771229at2"/>
<evidence type="ECO:0000256" key="1">
    <source>
        <dbReference type="ARBA" id="ARBA00001968"/>
    </source>
</evidence>
<keyword evidence="3" id="KW-0255">Endonuclease</keyword>
<dbReference type="KEGG" id="gak:X907_0816"/>
<dbReference type="EMBL" id="CP018911">
    <property type="protein sequence ID" value="AZU03360.1"/>
    <property type="molecule type" value="Genomic_DNA"/>
</dbReference>
<dbReference type="RefSeq" id="WP_127565761.1">
    <property type="nucleotide sequence ID" value="NZ_BMFB01000002.1"/>
</dbReference>
<dbReference type="PANTHER" id="PTHR30636:SF3">
    <property type="entry name" value="UPF0701 PROTEIN YICC"/>
    <property type="match status" value="1"/>
</dbReference>
<dbReference type="GO" id="GO:0004521">
    <property type="term" value="F:RNA endonuclease activity"/>
    <property type="evidence" value="ECO:0007669"/>
    <property type="project" value="InterPro"/>
</dbReference>
<name>A0A3T0E7X7_9PROT</name>
<evidence type="ECO:0000256" key="2">
    <source>
        <dbReference type="ARBA" id="ARBA00022722"/>
    </source>
</evidence>
<evidence type="ECO:0000313" key="9">
    <source>
        <dbReference type="Proteomes" id="UP000286954"/>
    </source>
</evidence>
<dbReference type="Proteomes" id="UP000286954">
    <property type="component" value="Chromosome"/>
</dbReference>
<dbReference type="AlphaFoldDB" id="A0A3T0E7X7"/>
<keyword evidence="9" id="KW-1185">Reference proteome</keyword>
<keyword evidence="2" id="KW-0540">Nuclease</keyword>
<protein>
    <submittedName>
        <fullName evidence="8">Uncharacterized protein</fullName>
    </submittedName>
</protein>
<evidence type="ECO:0000256" key="3">
    <source>
        <dbReference type="ARBA" id="ARBA00022759"/>
    </source>
</evidence>
<dbReference type="InterPro" id="IPR005229">
    <property type="entry name" value="YicC/YloC-like"/>
</dbReference>
<sequence>MSVLSGMTGFARATSSGDFGTLSAEARSVNGRGLDMRLRLPDGTGHLEAEARSRIKAAFERGSVSINISLEKPADIEAAVHIDEARLRILALAGRDLVAKGLAAPPRIDGLLALRGVIVSEDQSGRQEVDTAQSDAAVLSLLDEVIAALKSARQDEGAQLKAVLEAQISEIDALKQQAAAHPAATADAIRERLKQKIDDLLPSGIDPDRLAQEAAILAVKADVREEIDRLTGHVEAARGLLAGGSPCGRKLDFLAQEFNREVNTLCSKSSDRGLTEIGLAMKHVVDQFREQVQNLE</sequence>
<evidence type="ECO:0000313" key="8">
    <source>
        <dbReference type="EMBL" id="AZU03360.1"/>
    </source>
</evidence>
<dbReference type="InterPro" id="IPR013527">
    <property type="entry name" value="YicC-like_N"/>
</dbReference>
<evidence type="ECO:0000259" key="7">
    <source>
        <dbReference type="Pfam" id="PF08340"/>
    </source>
</evidence>